<feature type="domain" description="HTH hxlR-type" evidence="4">
    <location>
        <begin position="17"/>
        <end position="115"/>
    </location>
</feature>
<protein>
    <submittedName>
        <fullName evidence="5">Helix-turn-helix domain-containing protein</fullName>
    </submittedName>
</protein>
<dbReference type="Proteomes" id="UP001500979">
    <property type="component" value="Unassembled WGS sequence"/>
</dbReference>
<organism evidence="5 6">
    <name type="scientific">Saccharopolyspora taberi</name>
    <dbReference type="NCBI Taxonomy" id="60895"/>
    <lineage>
        <taxon>Bacteria</taxon>
        <taxon>Bacillati</taxon>
        <taxon>Actinomycetota</taxon>
        <taxon>Actinomycetes</taxon>
        <taxon>Pseudonocardiales</taxon>
        <taxon>Pseudonocardiaceae</taxon>
        <taxon>Saccharopolyspora</taxon>
    </lineage>
</organism>
<dbReference type="PANTHER" id="PTHR33204">
    <property type="entry name" value="TRANSCRIPTIONAL REGULATOR, MARR FAMILY"/>
    <property type="match status" value="1"/>
</dbReference>
<dbReference type="PANTHER" id="PTHR33204:SF37">
    <property type="entry name" value="HTH-TYPE TRANSCRIPTIONAL REGULATOR YODB"/>
    <property type="match status" value="1"/>
</dbReference>
<keyword evidence="6" id="KW-1185">Reference proteome</keyword>
<dbReference type="RefSeq" id="WP_344680500.1">
    <property type="nucleotide sequence ID" value="NZ_BAAAUX010000014.1"/>
</dbReference>
<dbReference type="SUPFAM" id="SSF46785">
    <property type="entry name" value="Winged helix' DNA-binding domain"/>
    <property type="match status" value="1"/>
</dbReference>
<evidence type="ECO:0000259" key="4">
    <source>
        <dbReference type="PROSITE" id="PS51118"/>
    </source>
</evidence>
<proteinExistence type="predicted"/>
<evidence type="ECO:0000313" key="5">
    <source>
        <dbReference type="EMBL" id="GAA2794878.1"/>
    </source>
</evidence>
<reference evidence="5 6" key="1">
    <citation type="journal article" date="2019" name="Int. J. Syst. Evol. Microbiol.">
        <title>The Global Catalogue of Microorganisms (GCM) 10K type strain sequencing project: providing services to taxonomists for standard genome sequencing and annotation.</title>
        <authorList>
            <consortium name="The Broad Institute Genomics Platform"/>
            <consortium name="The Broad Institute Genome Sequencing Center for Infectious Disease"/>
            <person name="Wu L."/>
            <person name="Ma J."/>
        </authorList>
    </citation>
    <scope>NUCLEOTIDE SEQUENCE [LARGE SCALE GENOMIC DNA]</scope>
    <source>
        <strain evidence="5 6">JCM 9383</strain>
    </source>
</reference>
<dbReference type="Gene3D" id="1.10.10.10">
    <property type="entry name" value="Winged helix-like DNA-binding domain superfamily/Winged helix DNA-binding domain"/>
    <property type="match status" value="1"/>
</dbReference>
<dbReference type="InterPro" id="IPR036388">
    <property type="entry name" value="WH-like_DNA-bd_sf"/>
</dbReference>
<dbReference type="InterPro" id="IPR036390">
    <property type="entry name" value="WH_DNA-bd_sf"/>
</dbReference>
<dbReference type="Pfam" id="PF01638">
    <property type="entry name" value="HxlR"/>
    <property type="match status" value="1"/>
</dbReference>
<name>A0ABN3VDM8_9PSEU</name>
<dbReference type="InterPro" id="IPR002577">
    <property type="entry name" value="HTH_HxlR"/>
</dbReference>
<keyword evidence="3" id="KW-0804">Transcription</keyword>
<keyword evidence="1" id="KW-0805">Transcription regulation</keyword>
<evidence type="ECO:0000256" key="3">
    <source>
        <dbReference type="ARBA" id="ARBA00023163"/>
    </source>
</evidence>
<accession>A0ABN3VDM8</accession>
<comment type="caution">
    <text evidence="5">The sequence shown here is derived from an EMBL/GenBank/DDBJ whole genome shotgun (WGS) entry which is preliminary data.</text>
</comment>
<evidence type="ECO:0000313" key="6">
    <source>
        <dbReference type="Proteomes" id="UP001500979"/>
    </source>
</evidence>
<keyword evidence="2" id="KW-0238">DNA-binding</keyword>
<evidence type="ECO:0000256" key="2">
    <source>
        <dbReference type="ARBA" id="ARBA00023125"/>
    </source>
</evidence>
<dbReference type="PROSITE" id="PS51118">
    <property type="entry name" value="HTH_HXLR"/>
    <property type="match status" value="1"/>
</dbReference>
<gene>
    <name evidence="5" type="ORF">GCM10010470_32290</name>
</gene>
<evidence type="ECO:0000256" key="1">
    <source>
        <dbReference type="ARBA" id="ARBA00023015"/>
    </source>
</evidence>
<sequence>MKASPANRPDTVFDPECPARTVLHHVTSRWGTLVLASLRDGPQRFYQLRDRIGGISEKMLSQNLRTFTGYGLVEREVEPTTPPKVTYSLTSRGAEITELLQALVDWVSANTADIVADYEG</sequence>
<dbReference type="EMBL" id="BAAAUX010000014">
    <property type="protein sequence ID" value="GAA2794878.1"/>
    <property type="molecule type" value="Genomic_DNA"/>
</dbReference>